<feature type="transmembrane region" description="Helical" evidence="1">
    <location>
        <begin position="217"/>
        <end position="237"/>
    </location>
</feature>
<evidence type="ECO:0000313" key="2">
    <source>
        <dbReference type="EMBL" id="KAF2251525.1"/>
    </source>
</evidence>
<reference evidence="2" key="1">
    <citation type="journal article" date="2020" name="Stud. Mycol.">
        <title>101 Dothideomycetes genomes: a test case for predicting lifestyles and emergence of pathogens.</title>
        <authorList>
            <person name="Haridas S."/>
            <person name="Albert R."/>
            <person name="Binder M."/>
            <person name="Bloem J."/>
            <person name="Labutti K."/>
            <person name="Salamov A."/>
            <person name="Andreopoulos B."/>
            <person name="Baker S."/>
            <person name="Barry K."/>
            <person name="Bills G."/>
            <person name="Bluhm B."/>
            <person name="Cannon C."/>
            <person name="Castanera R."/>
            <person name="Culley D."/>
            <person name="Daum C."/>
            <person name="Ezra D."/>
            <person name="Gonzalez J."/>
            <person name="Henrissat B."/>
            <person name="Kuo A."/>
            <person name="Liang C."/>
            <person name="Lipzen A."/>
            <person name="Lutzoni F."/>
            <person name="Magnuson J."/>
            <person name="Mondo S."/>
            <person name="Nolan M."/>
            <person name="Ohm R."/>
            <person name="Pangilinan J."/>
            <person name="Park H.-J."/>
            <person name="Ramirez L."/>
            <person name="Alfaro M."/>
            <person name="Sun H."/>
            <person name="Tritt A."/>
            <person name="Yoshinaga Y."/>
            <person name="Zwiers L.-H."/>
            <person name="Turgeon B."/>
            <person name="Goodwin S."/>
            <person name="Spatafora J."/>
            <person name="Crous P."/>
            <person name="Grigoriev I."/>
        </authorList>
    </citation>
    <scope>NUCLEOTIDE SEQUENCE</scope>
    <source>
        <strain evidence="2">CBS 122368</strain>
    </source>
</reference>
<keyword evidence="1" id="KW-0472">Membrane</keyword>
<evidence type="ECO:0000313" key="3">
    <source>
        <dbReference type="Proteomes" id="UP000800094"/>
    </source>
</evidence>
<feature type="transmembrane region" description="Helical" evidence="1">
    <location>
        <begin position="166"/>
        <end position="193"/>
    </location>
</feature>
<proteinExistence type="predicted"/>
<accession>A0A6A6ILN4</accession>
<dbReference type="OrthoDB" id="4191440at2759"/>
<dbReference type="GeneID" id="54574886"/>
<keyword evidence="3" id="KW-1185">Reference proteome</keyword>
<dbReference type="EMBL" id="ML987193">
    <property type="protein sequence ID" value="KAF2251525.1"/>
    <property type="molecule type" value="Genomic_DNA"/>
</dbReference>
<dbReference type="RefSeq" id="XP_033686529.1">
    <property type="nucleotide sequence ID" value="XM_033821556.1"/>
</dbReference>
<evidence type="ECO:0008006" key="4">
    <source>
        <dbReference type="Google" id="ProtNLM"/>
    </source>
</evidence>
<gene>
    <name evidence="2" type="ORF">BU26DRAFT_285393</name>
</gene>
<name>A0A6A6ILN4_9PLEO</name>
<keyword evidence="1" id="KW-0812">Transmembrane</keyword>
<organism evidence="2 3">
    <name type="scientific">Trematosphaeria pertusa</name>
    <dbReference type="NCBI Taxonomy" id="390896"/>
    <lineage>
        <taxon>Eukaryota</taxon>
        <taxon>Fungi</taxon>
        <taxon>Dikarya</taxon>
        <taxon>Ascomycota</taxon>
        <taxon>Pezizomycotina</taxon>
        <taxon>Dothideomycetes</taxon>
        <taxon>Pleosporomycetidae</taxon>
        <taxon>Pleosporales</taxon>
        <taxon>Massarineae</taxon>
        <taxon>Trematosphaeriaceae</taxon>
        <taxon>Trematosphaeria</taxon>
    </lineage>
</organism>
<dbReference type="Proteomes" id="UP000800094">
    <property type="component" value="Unassembled WGS sequence"/>
</dbReference>
<dbReference type="AlphaFoldDB" id="A0A6A6ILN4"/>
<protein>
    <recommendedName>
        <fullName evidence="4">F-box domain-containing protein</fullName>
    </recommendedName>
</protein>
<keyword evidence="1" id="KW-1133">Transmembrane helix</keyword>
<sequence>MLTCIAAGWTSLLMLGGLLRFAIFVPLGIYDGYAQNHWNVIKKNTQLQGGLYSPSIAAGEKIAAKWGRFAFYWSFAAWLPSVFVPPPVNIIFGIIDFVIAIFISIATHHQTGHVPHDIKHCKGSGAHSFQLPPGANESFFEAAARLNATATNPFHMCKSFVQEWRYGIVISIFYSAIALFSIIATASICLFSYREAHGMSKSFFELMLYGFINLPKYIGAFIVAFLYYIPVIFFRCLPISVKSKVRLVRRYGVKAGQGLEEKGEMQMHALKRKIERKGETDKYTAKELGEPTNLGEFLSIYDVLIEVVQHLHYVDVVNLGLVSKSVREAVLPADEYEQRMTHFKMYACHNKGKKQCWVCNNQICRSTRCKYSRALKQTTLYFHLDNCRPYCTPCYLSTVHSSPTSPSTLPPTPRNRHMDTRICRCAPVTATPNILQRYLNSTAYYSSRQTQLPYIPRSVCRECNVFTDKGLLERRETRTKWELKHGGRKEGLKCKGCEKILGGGPRWWVCRGCKRECRSWVHGAWGSSKSKGGDVEVVGEQAV</sequence>
<feature type="transmembrane region" description="Helical" evidence="1">
    <location>
        <begin position="12"/>
        <end position="30"/>
    </location>
</feature>
<feature type="transmembrane region" description="Helical" evidence="1">
    <location>
        <begin position="88"/>
        <end position="106"/>
    </location>
</feature>
<evidence type="ECO:0000256" key="1">
    <source>
        <dbReference type="SAM" id="Phobius"/>
    </source>
</evidence>